<proteinExistence type="inferred from homology"/>
<dbReference type="UniPathway" id="UPA00148">
    <property type="reaction ID" value="UER00236"/>
</dbReference>
<evidence type="ECO:0000256" key="7">
    <source>
        <dbReference type="ARBA" id="ARBA00007490"/>
    </source>
</evidence>
<gene>
    <name evidence="20" type="ORF">EV194_106188</name>
</gene>
<dbReference type="Gene3D" id="3.40.50.300">
    <property type="entry name" value="P-loop containing nucleotide triphosphate hydrolases"/>
    <property type="match status" value="1"/>
</dbReference>
<dbReference type="SUPFAM" id="SSF52540">
    <property type="entry name" value="P-loop containing nucleoside triphosphate hydrolases"/>
    <property type="match status" value="1"/>
</dbReference>
<dbReference type="EC" id="2.7.7.62" evidence="9"/>
<evidence type="ECO:0000256" key="18">
    <source>
        <dbReference type="PIRSR" id="PIRSR006135-1"/>
    </source>
</evidence>
<keyword evidence="15 19" id="KW-0342">GTP-binding</keyword>
<dbReference type="PANTHER" id="PTHR34848">
    <property type="match status" value="1"/>
</dbReference>
<evidence type="ECO:0000256" key="6">
    <source>
        <dbReference type="ARBA" id="ARBA00005159"/>
    </source>
</evidence>
<evidence type="ECO:0000313" key="21">
    <source>
        <dbReference type="Proteomes" id="UP000295221"/>
    </source>
</evidence>
<name>A0A4V2RWF2_9BACT</name>
<keyword evidence="14" id="KW-0067">ATP-binding</keyword>
<evidence type="ECO:0000256" key="3">
    <source>
        <dbReference type="ARBA" id="ARBA00001522"/>
    </source>
</evidence>
<evidence type="ECO:0000256" key="12">
    <source>
        <dbReference type="ARBA" id="ARBA00022741"/>
    </source>
</evidence>
<organism evidence="20 21">
    <name type="scientific">Natronoflexus pectinivorans</name>
    <dbReference type="NCBI Taxonomy" id="682526"/>
    <lineage>
        <taxon>Bacteria</taxon>
        <taxon>Pseudomonadati</taxon>
        <taxon>Bacteroidota</taxon>
        <taxon>Bacteroidia</taxon>
        <taxon>Marinilabiliales</taxon>
        <taxon>Marinilabiliaceae</taxon>
        <taxon>Natronoflexus</taxon>
    </lineage>
</organism>
<comment type="catalytic activity">
    <reaction evidence="3">
        <text>adenosylcob(III)inamide + GTP = adenosylcob(III)inamide phosphate + GDP + H(+)</text>
        <dbReference type="Rhea" id="RHEA:15765"/>
        <dbReference type="ChEBI" id="CHEBI:2480"/>
        <dbReference type="ChEBI" id="CHEBI:15378"/>
        <dbReference type="ChEBI" id="CHEBI:37565"/>
        <dbReference type="ChEBI" id="CHEBI:58189"/>
        <dbReference type="ChEBI" id="CHEBI:58502"/>
        <dbReference type="EC" id="2.7.1.156"/>
    </reaction>
</comment>
<feature type="binding site" evidence="19">
    <location>
        <begin position="34"/>
        <end position="36"/>
    </location>
    <ligand>
        <name>GTP</name>
        <dbReference type="ChEBI" id="CHEBI:37565"/>
    </ligand>
</feature>
<dbReference type="PANTHER" id="PTHR34848:SF1">
    <property type="entry name" value="BIFUNCTIONAL ADENOSYLCOBALAMIN BIOSYNTHESIS PROTEIN COBU"/>
    <property type="match status" value="1"/>
</dbReference>
<dbReference type="GO" id="GO:0009236">
    <property type="term" value="P:cobalamin biosynthetic process"/>
    <property type="evidence" value="ECO:0007669"/>
    <property type="project" value="UniProtKB-UniPathway"/>
</dbReference>
<feature type="binding site" evidence="19">
    <location>
        <position position="80"/>
    </location>
    <ligand>
        <name>GTP</name>
        <dbReference type="ChEBI" id="CHEBI:37565"/>
    </ligand>
</feature>
<sequence>MRKVTLITGGQRSGKSSYAQKLAEEVSENPVYLATARYWDEDFTERIRRHQSDRGEQWETIEEDHHLSNVKLAGRTILLDCITLWLTNLFHDCNYNSEKALDKAKQEWKIFTRSDNHLYVVTNEIGMGIHGGSDISRKFTDLQGWMNQHIARQADEVILMVSGIPVKIK</sequence>
<evidence type="ECO:0000256" key="15">
    <source>
        <dbReference type="ARBA" id="ARBA00023134"/>
    </source>
</evidence>
<keyword evidence="12 19" id="KW-0547">Nucleotide-binding</keyword>
<dbReference type="EMBL" id="SLWK01000006">
    <property type="protein sequence ID" value="TCO08044.1"/>
    <property type="molecule type" value="Genomic_DNA"/>
</dbReference>
<evidence type="ECO:0000256" key="5">
    <source>
        <dbReference type="ARBA" id="ARBA00004692"/>
    </source>
</evidence>
<comment type="pathway">
    <text evidence="6">Cofactor biosynthesis; adenosylcobalamin biosynthesis; adenosylcobalamin from cob(II)yrinate a,c-diamide: step 5/7.</text>
</comment>
<dbReference type="InterPro" id="IPR027417">
    <property type="entry name" value="P-loop_NTPase"/>
</dbReference>
<keyword evidence="21" id="KW-1185">Reference proteome</keyword>
<evidence type="ECO:0000256" key="19">
    <source>
        <dbReference type="PIRSR" id="PIRSR006135-2"/>
    </source>
</evidence>
<evidence type="ECO:0000256" key="17">
    <source>
        <dbReference type="ARBA" id="ARBA00030571"/>
    </source>
</evidence>
<protein>
    <recommendedName>
        <fullName evidence="16">Adenosylcobinamide kinase</fullName>
        <ecNumber evidence="8">2.7.1.156</ecNumber>
        <ecNumber evidence="9">2.7.7.62</ecNumber>
    </recommendedName>
    <alternativeName>
        <fullName evidence="17">Adenosylcobinamide-phosphate guanylyltransferase</fullName>
    </alternativeName>
</protein>
<evidence type="ECO:0000313" key="20">
    <source>
        <dbReference type="EMBL" id="TCO08044.1"/>
    </source>
</evidence>
<keyword evidence="10" id="KW-0169">Cobalamin biosynthesis</keyword>
<dbReference type="RefSeq" id="WP_132433928.1">
    <property type="nucleotide sequence ID" value="NZ_SLWK01000006.1"/>
</dbReference>
<dbReference type="Pfam" id="PF02283">
    <property type="entry name" value="CobU"/>
    <property type="match status" value="1"/>
</dbReference>
<evidence type="ECO:0000256" key="16">
    <source>
        <dbReference type="ARBA" id="ARBA00029570"/>
    </source>
</evidence>
<accession>A0A4V2RWF2</accession>
<comment type="caution">
    <text evidence="20">The sequence shown here is derived from an EMBL/GenBank/DDBJ whole genome shotgun (WGS) entry which is preliminary data.</text>
</comment>
<dbReference type="GO" id="GO:0008820">
    <property type="term" value="F:cobinamide phosphate guanylyltransferase activity"/>
    <property type="evidence" value="ECO:0007669"/>
    <property type="project" value="UniProtKB-EC"/>
</dbReference>
<comment type="catalytic activity">
    <reaction evidence="2">
        <text>adenosylcob(III)inamide phosphate + GTP + H(+) = adenosylcob(III)inamide-GDP + diphosphate</text>
        <dbReference type="Rhea" id="RHEA:22712"/>
        <dbReference type="ChEBI" id="CHEBI:15378"/>
        <dbReference type="ChEBI" id="CHEBI:33019"/>
        <dbReference type="ChEBI" id="CHEBI:37565"/>
        <dbReference type="ChEBI" id="CHEBI:58502"/>
        <dbReference type="ChEBI" id="CHEBI:60487"/>
        <dbReference type="EC" id="2.7.7.62"/>
    </reaction>
</comment>
<comment type="catalytic activity">
    <reaction evidence="1">
        <text>adenosylcob(III)inamide + ATP = adenosylcob(III)inamide phosphate + ADP + H(+)</text>
        <dbReference type="Rhea" id="RHEA:15769"/>
        <dbReference type="ChEBI" id="CHEBI:2480"/>
        <dbReference type="ChEBI" id="CHEBI:15378"/>
        <dbReference type="ChEBI" id="CHEBI:30616"/>
        <dbReference type="ChEBI" id="CHEBI:58502"/>
        <dbReference type="ChEBI" id="CHEBI:456216"/>
        <dbReference type="EC" id="2.7.1.156"/>
    </reaction>
</comment>
<dbReference type="GO" id="GO:0005525">
    <property type="term" value="F:GTP binding"/>
    <property type="evidence" value="ECO:0007669"/>
    <property type="project" value="UniProtKB-KW"/>
</dbReference>
<dbReference type="PIRSF" id="PIRSF006135">
    <property type="entry name" value="CobU"/>
    <property type="match status" value="1"/>
</dbReference>
<evidence type="ECO:0000256" key="2">
    <source>
        <dbReference type="ARBA" id="ARBA00000711"/>
    </source>
</evidence>
<comment type="pathway">
    <text evidence="5">Cofactor biosynthesis; adenosylcobalamin biosynthesis; adenosylcobalamin from cob(II)yrinate a,c-diamide: step 6/7.</text>
</comment>
<evidence type="ECO:0000256" key="13">
    <source>
        <dbReference type="ARBA" id="ARBA00022777"/>
    </source>
</evidence>
<dbReference type="EC" id="2.7.1.156" evidence="8"/>
<keyword evidence="11 20" id="KW-0808">Transferase</keyword>
<dbReference type="InterPro" id="IPR003203">
    <property type="entry name" value="CobU/CobP"/>
</dbReference>
<evidence type="ECO:0000256" key="14">
    <source>
        <dbReference type="ARBA" id="ARBA00022840"/>
    </source>
</evidence>
<evidence type="ECO:0000256" key="8">
    <source>
        <dbReference type="ARBA" id="ARBA00012016"/>
    </source>
</evidence>
<evidence type="ECO:0000256" key="4">
    <source>
        <dbReference type="ARBA" id="ARBA00003889"/>
    </source>
</evidence>
<evidence type="ECO:0000256" key="1">
    <source>
        <dbReference type="ARBA" id="ARBA00000312"/>
    </source>
</evidence>
<feature type="binding site" evidence="19">
    <location>
        <position position="62"/>
    </location>
    <ligand>
        <name>GTP</name>
        <dbReference type="ChEBI" id="CHEBI:37565"/>
    </ligand>
</feature>
<dbReference type="GO" id="GO:0005524">
    <property type="term" value="F:ATP binding"/>
    <property type="evidence" value="ECO:0007669"/>
    <property type="project" value="UniProtKB-KW"/>
</dbReference>
<feature type="active site" description="GMP-histidine intermediate" evidence="18">
    <location>
        <position position="50"/>
    </location>
</feature>
<reference evidence="20 21" key="1">
    <citation type="submission" date="2019-03" db="EMBL/GenBank/DDBJ databases">
        <title>Genomic Encyclopedia of Type Strains, Phase IV (KMG-IV): sequencing the most valuable type-strain genomes for metagenomic binning, comparative biology and taxonomic classification.</title>
        <authorList>
            <person name="Goeker M."/>
        </authorList>
    </citation>
    <scope>NUCLEOTIDE SEQUENCE [LARGE SCALE GENOMIC DNA]</scope>
    <source>
        <strain evidence="20 21">DSM 24179</strain>
    </source>
</reference>
<dbReference type="AlphaFoldDB" id="A0A4V2RWF2"/>
<keyword evidence="20" id="KW-0548">Nucleotidyltransferase</keyword>
<evidence type="ECO:0000256" key="11">
    <source>
        <dbReference type="ARBA" id="ARBA00022679"/>
    </source>
</evidence>
<feature type="binding site" evidence="19">
    <location>
        <begin position="9"/>
        <end position="16"/>
    </location>
    <ligand>
        <name>GTP</name>
        <dbReference type="ChEBI" id="CHEBI:37565"/>
    </ligand>
</feature>
<dbReference type="Proteomes" id="UP000295221">
    <property type="component" value="Unassembled WGS sequence"/>
</dbReference>
<keyword evidence="13 20" id="KW-0418">Kinase</keyword>
<evidence type="ECO:0000256" key="9">
    <source>
        <dbReference type="ARBA" id="ARBA00012523"/>
    </source>
</evidence>
<dbReference type="OrthoDB" id="9799422at2"/>
<dbReference type="GO" id="GO:0043752">
    <property type="term" value="F:adenosylcobinamide kinase activity"/>
    <property type="evidence" value="ECO:0007669"/>
    <property type="project" value="UniProtKB-EC"/>
</dbReference>
<dbReference type="NCBIfam" id="NF004469">
    <property type="entry name" value="PRK05800.1"/>
    <property type="match status" value="1"/>
</dbReference>
<comment type="similarity">
    <text evidence="7">Belongs to the CobU/CobP family.</text>
</comment>
<evidence type="ECO:0000256" key="10">
    <source>
        <dbReference type="ARBA" id="ARBA00022573"/>
    </source>
</evidence>
<dbReference type="CDD" id="cd00544">
    <property type="entry name" value="CobU"/>
    <property type="match status" value="1"/>
</dbReference>
<comment type="function">
    <text evidence="4">Catalyzes ATP-dependent phosphorylation of adenosylcobinamide and addition of GMP to adenosylcobinamide phosphate.</text>
</comment>